<organism evidence="1">
    <name type="scientific">Siphoviridae sp. ct8NQ14</name>
    <dbReference type="NCBI Taxonomy" id="2825363"/>
    <lineage>
        <taxon>Viruses</taxon>
        <taxon>Duplodnaviria</taxon>
        <taxon>Heunggongvirae</taxon>
        <taxon>Uroviricota</taxon>
        <taxon>Caudoviricetes</taxon>
    </lineage>
</organism>
<proteinExistence type="predicted"/>
<evidence type="ECO:0000313" key="1">
    <source>
        <dbReference type="EMBL" id="DAE08117.1"/>
    </source>
</evidence>
<protein>
    <submittedName>
        <fullName evidence="1">54S ribosomal protein-like protein</fullName>
    </submittedName>
</protein>
<keyword evidence="1" id="KW-0689">Ribosomal protein</keyword>
<accession>A0A8S5PNL9</accession>
<keyword evidence="1" id="KW-0687">Ribonucleoprotein</keyword>
<reference evidence="1" key="1">
    <citation type="journal article" date="2021" name="Proc. Natl. Acad. Sci. U.S.A.">
        <title>A Catalog of Tens of Thousands of Viruses from Human Metagenomes Reveals Hidden Associations with Chronic Diseases.</title>
        <authorList>
            <person name="Tisza M.J."/>
            <person name="Buck C.B."/>
        </authorList>
    </citation>
    <scope>NUCLEOTIDE SEQUENCE</scope>
    <source>
        <strain evidence="1">Ct8NQ14</strain>
    </source>
</reference>
<name>A0A8S5PNL9_9CAUD</name>
<dbReference type="EMBL" id="BK015464">
    <property type="protein sequence ID" value="DAE08117.1"/>
    <property type="molecule type" value="Genomic_DNA"/>
</dbReference>
<sequence>MRDTKLTRAQELEICQLWAGGMTQSALCKKYHIGTIRLWQIIDRHNAKSSETEKELDGTEKGKSEFAQGWDVVTAAMRGEISKRTARRFCKRKISYEKAMEEMKDEKKRNC</sequence>